<sequence length="66" mass="7466">MNTKCIYNVPGKLLPIKQDSRQCQTIPQALSKYPVRLLLFTLKLAKRICYTTPVTVTKPSSKAIED</sequence>
<organism evidence="1 2">
    <name type="scientific">Malus baccata</name>
    <name type="common">Siberian crab apple</name>
    <name type="synonym">Pyrus baccata</name>
    <dbReference type="NCBI Taxonomy" id="106549"/>
    <lineage>
        <taxon>Eukaryota</taxon>
        <taxon>Viridiplantae</taxon>
        <taxon>Streptophyta</taxon>
        <taxon>Embryophyta</taxon>
        <taxon>Tracheophyta</taxon>
        <taxon>Spermatophyta</taxon>
        <taxon>Magnoliopsida</taxon>
        <taxon>eudicotyledons</taxon>
        <taxon>Gunneridae</taxon>
        <taxon>Pentapetalae</taxon>
        <taxon>rosids</taxon>
        <taxon>fabids</taxon>
        <taxon>Rosales</taxon>
        <taxon>Rosaceae</taxon>
        <taxon>Amygdaloideae</taxon>
        <taxon>Maleae</taxon>
        <taxon>Malus</taxon>
    </lineage>
</organism>
<accession>A0A540LPN7</accession>
<dbReference type="AlphaFoldDB" id="A0A540LPN7"/>
<dbReference type="Proteomes" id="UP000315295">
    <property type="component" value="Unassembled WGS sequence"/>
</dbReference>
<reference evidence="1 2" key="1">
    <citation type="journal article" date="2019" name="G3 (Bethesda)">
        <title>Sequencing of a Wild Apple (Malus baccata) Genome Unravels the Differences Between Cultivated and Wild Apple Species Regarding Disease Resistance and Cold Tolerance.</title>
        <authorList>
            <person name="Chen X."/>
        </authorList>
    </citation>
    <scope>NUCLEOTIDE SEQUENCE [LARGE SCALE GENOMIC DNA]</scope>
    <source>
        <strain evidence="2">cv. Shandingzi</strain>
        <tissue evidence="1">Leaves</tissue>
    </source>
</reference>
<proteinExistence type="predicted"/>
<keyword evidence="2" id="KW-1185">Reference proteome</keyword>
<evidence type="ECO:0000313" key="2">
    <source>
        <dbReference type="Proteomes" id="UP000315295"/>
    </source>
</evidence>
<evidence type="ECO:0000313" key="1">
    <source>
        <dbReference type="EMBL" id="TQD88443.1"/>
    </source>
</evidence>
<gene>
    <name evidence="1" type="ORF">C1H46_025967</name>
</gene>
<protein>
    <submittedName>
        <fullName evidence="1">Uncharacterized protein</fullName>
    </submittedName>
</protein>
<comment type="caution">
    <text evidence="1">The sequence shown here is derived from an EMBL/GenBank/DDBJ whole genome shotgun (WGS) entry which is preliminary data.</text>
</comment>
<dbReference type="EMBL" id="VIEB01000509">
    <property type="protein sequence ID" value="TQD88443.1"/>
    <property type="molecule type" value="Genomic_DNA"/>
</dbReference>
<name>A0A540LPN7_MALBA</name>